<evidence type="ECO:0000313" key="7">
    <source>
        <dbReference type="EMBL" id="CAH2032668.1"/>
    </source>
</evidence>
<dbReference type="Gene3D" id="3.55.30.10">
    <property type="entry name" value="Hsp33 domain"/>
    <property type="match status" value="1"/>
</dbReference>
<keyword evidence="4 6" id="KW-0143">Chaperone</keyword>
<sequence length="283" mass="30202">MNDHIARAMTAKGKIRAVACVTTGLTNDICFLQGASPVVSLALGRALSGAALLGSILKQGQRLALKFEGNGPLKKLIAEADWDGALRATVAVPDAVADSVATAIGRAGFLTVTKDLRLKEPYSGTVQLYTSEIAEDLAYYLTDSEQIPSAVGLAATLTEDGRIGVAGGFLIQSLPPSDEAAVEAIMAVLEKMPPLSTLLSGGTSPEELLELLLADVEHYPLESNELFFRCGCSREKVERAVMSVGKEELRKMIEQDGGAEVGCEFCKKQYRIDRSELERLIAE</sequence>
<name>A0ABM9DBQ8_9BACT</name>
<evidence type="ECO:0000256" key="5">
    <source>
        <dbReference type="ARBA" id="ARBA00023284"/>
    </source>
</evidence>
<dbReference type="PIRSF" id="PIRSF005261">
    <property type="entry name" value="Heat_shock_Hsp33"/>
    <property type="match status" value="1"/>
</dbReference>
<keyword evidence="1 6" id="KW-0963">Cytoplasm</keyword>
<feature type="disulfide bond" description="Redox-active" evidence="6">
    <location>
        <begin position="230"/>
        <end position="232"/>
    </location>
</feature>
<dbReference type="PANTHER" id="PTHR30111:SF1">
    <property type="entry name" value="33 KDA CHAPERONIN"/>
    <property type="match status" value="1"/>
</dbReference>
<evidence type="ECO:0000256" key="1">
    <source>
        <dbReference type="ARBA" id="ARBA00022490"/>
    </source>
</evidence>
<dbReference type="NCBIfam" id="NF001033">
    <property type="entry name" value="PRK00114.1"/>
    <property type="match status" value="1"/>
</dbReference>
<dbReference type="InterPro" id="IPR016153">
    <property type="entry name" value="Heat_shock_Hsp33_N"/>
</dbReference>
<evidence type="ECO:0000256" key="2">
    <source>
        <dbReference type="ARBA" id="ARBA00022833"/>
    </source>
</evidence>
<reference evidence="7 8" key="1">
    <citation type="submission" date="2022-03" db="EMBL/GenBank/DDBJ databases">
        <authorList>
            <person name="Koch H."/>
        </authorList>
    </citation>
    <scope>NUCLEOTIDE SEQUENCE [LARGE SCALE GENOMIC DNA]</scope>
    <source>
        <strain evidence="7 8">G1</strain>
    </source>
</reference>
<comment type="PTM">
    <text evidence="6">Under oxidizing conditions two disulfide bonds are formed involving the reactive cysteines. Under reducing conditions zinc is bound to the reactive cysteines and the protein is inactive.</text>
</comment>
<proteinExistence type="inferred from homology"/>
<dbReference type="Proteomes" id="UP001295463">
    <property type="component" value="Chromosome"/>
</dbReference>
<dbReference type="CDD" id="cd00498">
    <property type="entry name" value="Hsp33"/>
    <property type="match status" value="1"/>
</dbReference>
<keyword evidence="3 6" id="KW-1015">Disulfide bond</keyword>
<comment type="function">
    <text evidence="6">Redox regulated molecular chaperone. Protects both thermally unfolding and oxidatively damaged proteins from irreversible aggregation. Plays an important role in the bacterial defense system toward oxidative stress.</text>
</comment>
<protein>
    <recommendedName>
        <fullName evidence="6">33 kDa chaperonin</fullName>
    </recommendedName>
    <alternativeName>
        <fullName evidence="6">Heat shock protein 33 homolog</fullName>
        <shortName evidence="6">HSP33</shortName>
    </alternativeName>
</protein>
<dbReference type="Pfam" id="PF01430">
    <property type="entry name" value="HSP33"/>
    <property type="match status" value="1"/>
</dbReference>
<evidence type="ECO:0000256" key="3">
    <source>
        <dbReference type="ARBA" id="ARBA00023157"/>
    </source>
</evidence>
<gene>
    <name evidence="6 7" type="primary">hslO</name>
    <name evidence="7" type="ORF">GEAMG1_2832</name>
</gene>
<organism evidence="7 8">
    <name type="scientific">Trichlorobacter ammonificans</name>
    <dbReference type="NCBI Taxonomy" id="2916410"/>
    <lineage>
        <taxon>Bacteria</taxon>
        <taxon>Pseudomonadati</taxon>
        <taxon>Thermodesulfobacteriota</taxon>
        <taxon>Desulfuromonadia</taxon>
        <taxon>Geobacterales</taxon>
        <taxon>Geobacteraceae</taxon>
        <taxon>Trichlorobacter</taxon>
    </lineage>
</organism>
<dbReference type="SUPFAM" id="SSF118352">
    <property type="entry name" value="HSP33 redox switch-like"/>
    <property type="match status" value="1"/>
</dbReference>
<keyword evidence="5 6" id="KW-0676">Redox-active center</keyword>
<dbReference type="EMBL" id="OW150024">
    <property type="protein sequence ID" value="CAH2032668.1"/>
    <property type="molecule type" value="Genomic_DNA"/>
</dbReference>
<dbReference type="Gene3D" id="3.90.1280.10">
    <property type="entry name" value="HSP33 redox switch-like"/>
    <property type="match status" value="1"/>
</dbReference>
<dbReference type="RefSeq" id="WP_305733406.1">
    <property type="nucleotide sequence ID" value="NZ_OW150024.1"/>
</dbReference>
<evidence type="ECO:0000313" key="8">
    <source>
        <dbReference type="Proteomes" id="UP001295463"/>
    </source>
</evidence>
<evidence type="ECO:0000256" key="4">
    <source>
        <dbReference type="ARBA" id="ARBA00023186"/>
    </source>
</evidence>
<keyword evidence="2 6" id="KW-0862">Zinc</keyword>
<accession>A0ABM9DBQ8</accession>
<dbReference type="SUPFAM" id="SSF64397">
    <property type="entry name" value="Hsp33 domain"/>
    <property type="match status" value="1"/>
</dbReference>
<dbReference type="PANTHER" id="PTHR30111">
    <property type="entry name" value="33 KDA CHAPERONIN"/>
    <property type="match status" value="1"/>
</dbReference>
<comment type="similarity">
    <text evidence="6">Belongs to the HSP33 family.</text>
</comment>
<dbReference type="HAMAP" id="MF_00117">
    <property type="entry name" value="HslO"/>
    <property type="match status" value="1"/>
</dbReference>
<dbReference type="InterPro" id="IPR016154">
    <property type="entry name" value="Heat_shock_Hsp33_C"/>
</dbReference>
<feature type="disulfide bond" description="Redox-active" evidence="6">
    <location>
        <begin position="263"/>
        <end position="266"/>
    </location>
</feature>
<keyword evidence="8" id="KW-1185">Reference proteome</keyword>
<comment type="subcellular location">
    <subcellularLocation>
        <location evidence="6">Cytoplasm</location>
    </subcellularLocation>
</comment>
<dbReference type="InterPro" id="IPR000397">
    <property type="entry name" value="Heat_shock_Hsp33"/>
</dbReference>
<evidence type="ECO:0000256" key="6">
    <source>
        <dbReference type="HAMAP-Rule" id="MF_00117"/>
    </source>
</evidence>